<feature type="region of interest" description="Disordered" evidence="4">
    <location>
        <begin position="403"/>
        <end position="439"/>
    </location>
</feature>
<dbReference type="InterPro" id="IPR028082">
    <property type="entry name" value="Peripla_BP_I"/>
</dbReference>
<dbReference type="EMBL" id="AUZX01011954">
    <property type="protein sequence ID" value="EQD40943.1"/>
    <property type="molecule type" value="Genomic_DNA"/>
</dbReference>
<name>T0Z7H6_9ZZZZ</name>
<evidence type="ECO:0000256" key="2">
    <source>
        <dbReference type="ARBA" id="ARBA00023125"/>
    </source>
</evidence>
<dbReference type="InterPro" id="IPR000843">
    <property type="entry name" value="HTH_LacI"/>
</dbReference>
<dbReference type="Gene3D" id="1.10.260.40">
    <property type="entry name" value="lambda repressor-like DNA-binding domains"/>
    <property type="match status" value="1"/>
</dbReference>
<dbReference type="Pfam" id="PF13377">
    <property type="entry name" value="Peripla_BP_3"/>
    <property type="match status" value="1"/>
</dbReference>
<accession>T0Z7H6</accession>
<protein>
    <submittedName>
        <fullName evidence="6">LacI family transcription regulator</fullName>
    </submittedName>
</protein>
<keyword evidence="1" id="KW-0805">Transcription regulation</keyword>
<feature type="domain" description="HTH lacI-type" evidence="5">
    <location>
        <begin position="78"/>
        <end position="132"/>
    </location>
</feature>
<proteinExistence type="predicted"/>
<dbReference type="CDD" id="cd01545">
    <property type="entry name" value="PBP1_SalR"/>
    <property type="match status" value="1"/>
</dbReference>
<dbReference type="InterPro" id="IPR046335">
    <property type="entry name" value="LacI/GalR-like_sensor"/>
</dbReference>
<sequence length="439" mass="47864">RIERMLGQLLAQCRRSRGLMRCPLIDALSVPRSSSRSRCRPVGAATVEIDTSRLSSTMSTESQETSAELQQRLPSKAPRLEDVARAAGVSPKTASRVINNERGVRTEVREKVWAAVKSLSYVPHPSARSLAANRSFEIGLLYDNLSPGYVMEVQAGVLETCQAWRYGAIVHPMHAHAPGYLREIIELVSHHRLDGLLMTPPITDDAAIITWLRASHVRFACISPRSRHDVVGARLDERNAAKDIVDDLLRLGHRRIGHILGHPAHGATRWRLDGYRAALEGAGLPYAEALVVAGEFSFESGVAAGKRLLSLPRAPTAIFAANDDMAAGVLWAAAQSGIEVPGRLSVCGFDDMPISRQVWPPLTTVRQPCRLMGQIAAQQLIEAIEKPGGGQMVVLPYELCTRGSTAPPGDSSRPAERRNPPVRAAATRQHPPEKNHVLE</sequence>
<dbReference type="GO" id="GO:0000976">
    <property type="term" value="F:transcription cis-regulatory region binding"/>
    <property type="evidence" value="ECO:0007669"/>
    <property type="project" value="TreeGrafter"/>
</dbReference>
<dbReference type="GO" id="GO:0003700">
    <property type="term" value="F:DNA-binding transcription factor activity"/>
    <property type="evidence" value="ECO:0007669"/>
    <property type="project" value="TreeGrafter"/>
</dbReference>
<gene>
    <name evidence="6" type="ORF">B1A_16268</name>
</gene>
<dbReference type="PROSITE" id="PS50932">
    <property type="entry name" value="HTH_LACI_2"/>
    <property type="match status" value="1"/>
</dbReference>
<comment type="caution">
    <text evidence="6">The sequence shown here is derived from an EMBL/GenBank/DDBJ whole genome shotgun (WGS) entry which is preliminary data.</text>
</comment>
<evidence type="ECO:0000259" key="5">
    <source>
        <dbReference type="PROSITE" id="PS50932"/>
    </source>
</evidence>
<dbReference type="Pfam" id="PF00356">
    <property type="entry name" value="LacI"/>
    <property type="match status" value="1"/>
</dbReference>
<feature type="compositionally biased region" description="Basic and acidic residues" evidence="4">
    <location>
        <begin position="430"/>
        <end position="439"/>
    </location>
</feature>
<dbReference type="SUPFAM" id="SSF47413">
    <property type="entry name" value="lambda repressor-like DNA-binding domains"/>
    <property type="match status" value="1"/>
</dbReference>
<evidence type="ECO:0000256" key="3">
    <source>
        <dbReference type="ARBA" id="ARBA00023163"/>
    </source>
</evidence>
<keyword evidence="2" id="KW-0238">DNA-binding</keyword>
<dbReference type="Gene3D" id="3.40.50.2300">
    <property type="match status" value="2"/>
</dbReference>
<feature type="non-terminal residue" evidence="6">
    <location>
        <position position="1"/>
    </location>
</feature>
<evidence type="ECO:0000256" key="4">
    <source>
        <dbReference type="SAM" id="MobiDB-lite"/>
    </source>
</evidence>
<organism evidence="6">
    <name type="scientific">mine drainage metagenome</name>
    <dbReference type="NCBI Taxonomy" id="410659"/>
    <lineage>
        <taxon>unclassified sequences</taxon>
        <taxon>metagenomes</taxon>
        <taxon>ecological metagenomes</taxon>
    </lineage>
</organism>
<evidence type="ECO:0000256" key="1">
    <source>
        <dbReference type="ARBA" id="ARBA00023015"/>
    </source>
</evidence>
<dbReference type="InterPro" id="IPR010982">
    <property type="entry name" value="Lambda_DNA-bd_dom_sf"/>
</dbReference>
<dbReference type="PANTHER" id="PTHR30146:SF153">
    <property type="entry name" value="LACTOSE OPERON REPRESSOR"/>
    <property type="match status" value="1"/>
</dbReference>
<reference evidence="6" key="2">
    <citation type="journal article" date="2014" name="ISME J.">
        <title>Microbial stratification in low pH oxic and suboxic macroscopic growths along an acid mine drainage.</title>
        <authorList>
            <person name="Mendez-Garcia C."/>
            <person name="Mesa V."/>
            <person name="Sprenger R.R."/>
            <person name="Richter M."/>
            <person name="Diez M.S."/>
            <person name="Solano J."/>
            <person name="Bargiela R."/>
            <person name="Golyshina O.V."/>
            <person name="Manteca A."/>
            <person name="Ramos J.L."/>
            <person name="Gallego J.R."/>
            <person name="Llorente I."/>
            <person name="Martins Dos Santos V.A."/>
            <person name="Jensen O.N."/>
            <person name="Pelaez A.I."/>
            <person name="Sanchez J."/>
            <person name="Ferrer M."/>
        </authorList>
    </citation>
    <scope>NUCLEOTIDE SEQUENCE</scope>
</reference>
<dbReference type="SMART" id="SM00354">
    <property type="entry name" value="HTH_LACI"/>
    <property type="match status" value="1"/>
</dbReference>
<feature type="compositionally biased region" description="Low complexity" evidence="4">
    <location>
        <begin position="55"/>
        <end position="68"/>
    </location>
</feature>
<reference evidence="6" key="1">
    <citation type="submission" date="2013-08" db="EMBL/GenBank/DDBJ databases">
        <authorList>
            <person name="Mendez C."/>
            <person name="Richter M."/>
            <person name="Ferrer M."/>
            <person name="Sanchez J."/>
        </authorList>
    </citation>
    <scope>NUCLEOTIDE SEQUENCE</scope>
</reference>
<feature type="region of interest" description="Disordered" evidence="4">
    <location>
        <begin position="52"/>
        <end position="71"/>
    </location>
</feature>
<keyword evidence="3" id="KW-0804">Transcription</keyword>
<evidence type="ECO:0000313" key="6">
    <source>
        <dbReference type="EMBL" id="EQD40943.1"/>
    </source>
</evidence>
<dbReference type="PROSITE" id="PS00356">
    <property type="entry name" value="HTH_LACI_1"/>
    <property type="match status" value="1"/>
</dbReference>
<dbReference type="CDD" id="cd01392">
    <property type="entry name" value="HTH_LacI"/>
    <property type="match status" value="1"/>
</dbReference>
<dbReference type="PANTHER" id="PTHR30146">
    <property type="entry name" value="LACI-RELATED TRANSCRIPTIONAL REPRESSOR"/>
    <property type="match status" value="1"/>
</dbReference>
<dbReference type="SUPFAM" id="SSF53822">
    <property type="entry name" value="Periplasmic binding protein-like I"/>
    <property type="match status" value="1"/>
</dbReference>
<dbReference type="AlphaFoldDB" id="T0Z7H6"/>